<dbReference type="KEGG" id="fmr:Fuma_05971"/>
<evidence type="ECO:0000313" key="2">
    <source>
        <dbReference type="Proteomes" id="UP000187735"/>
    </source>
</evidence>
<sequence length="253" mass="28557">MTIELFDHKHRRVSVVCTGRSRKYKHYFGGCVSDYGFNVADSHPLHVVFLLDTSDPLCAIPVGRKAVPLCYGFQFGGCSTAYRLNRNTIHIISPEKPRIARDFPYPNYPPHFQPQSVILRRSHYNAHSPDDALMNSAFFGLSHVPEKTLTRVAEKIDEYGDWDNADLGGLSREDYLREHPSIMPLMQGIPDTACVFPECKHFGVDGAMKTIGFHPGFPEEHEIVMWGAGVEMVSLIFQMCSHCGTFYVSNQCI</sequence>
<accession>A0A1P8WQH5</accession>
<proteinExistence type="predicted"/>
<gene>
    <name evidence="1" type="ORF">Fuma_05971</name>
</gene>
<name>A0A1P8WQH5_9PLAN</name>
<organism evidence="1 2">
    <name type="scientific">Fuerstiella marisgermanici</name>
    <dbReference type="NCBI Taxonomy" id="1891926"/>
    <lineage>
        <taxon>Bacteria</taxon>
        <taxon>Pseudomonadati</taxon>
        <taxon>Planctomycetota</taxon>
        <taxon>Planctomycetia</taxon>
        <taxon>Planctomycetales</taxon>
        <taxon>Planctomycetaceae</taxon>
        <taxon>Fuerstiella</taxon>
    </lineage>
</organism>
<dbReference type="AlphaFoldDB" id="A0A1P8WQH5"/>
<keyword evidence="2" id="KW-1185">Reference proteome</keyword>
<dbReference type="EMBL" id="CP017641">
    <property type="protein sequence ID" value="APZ96303.1"/>
    <property type="molecule type" value="Genomic_DNA"/>
</dbReference>
<protein>
    <submittedName>
        <fullName evidence="1">Uncharacterized protein</fullName>
    </submittedName>
</protein>
<evidence type="ECO:0000313" key="1">
    <source>
        <dbReference type="EMBL" id="APZ96303.1"/>
    </source>
</evidence>
<dbReference type="Proteomes" id="UP000187735">
    <property type="component" value="Chromosome"/>
</dbReference>
<reference evidence="1 2" key="1">
    <citation type="journal article" date="2016" name="Front. Microbiol.">
        <title>Fuerstia marisgermanicae gen. nov., sp. nov., an Unusual Member of the Phylum Planctomycetes from the German Wadden Sea.</title>
        <authorList>
            <person name="Kohn T."/>
            <person name="Heuer A."/>
            <person name="Jogler M."/>
            <person name="Vollmers J."/>
            <person name="Boedeker C."/>
            <person name="Bunk B."/>
            <person name="Rast P."/>
            <person name="Borchert D."/>
            <person name="Glockner I."/>
            <person name="Freese H.M."/>
            <person name="Klenk H.P."/>
            <person name="Overmann J."/>
            <person name="Kaster A.K."/>
            <person name="Rohde M."/>
            <person name="Wiegand S."/>
            <person name="Jogler C."/>
        </authorList>
    </citation>
    <scope>NUCLEOTIDE SEQUENCE [LARGE SCALE GENOMIC DNA]</scope>
    <source>
        <strain evidence="1 2">NH11</strain>
    </source>
</reference>